<gene>
    <name evidence="1" type="ORF">HA338_02040</name>
</gene>
<protein>
    <submittedName>
        <fullName evidence="1">Uncharacterized protein</fullName>
    </submittedName>
</protein>
<dbReference type="RefSeq" id="WP_157860402.1">
    <property type="nucleotide sequence ID" value="NZ_DUJU01000024.1"/>
</dbReference>
<dbReference type="Proteomes" id="UP000600774">
    <property type="component" value="Unassembled WGS sequence"/>
</dbReference>
<organism evidence="1 2">
    <name type="scientific">Methanosarcina acetivorans</name>
    <dbReference type="NCBI Taxonomy" id="2214"/>
    <lineage>
        <taxon>Archaea</taxon>
        <taxon>Methanobacteriati</taxon>
        <taxon>Methanobacteriota</taxon>
        <taxon>Stenosarchaea group</taxon>
        <taxon>Methanomicrobia</taxon>
        <taxon>Methanosarcinales</taxon>
        <taxon>Methanosarcinaceae</taxon>
        <taxon>Methanosarcina</taxon>
    </lineage>
</organism>
<accession>A0A832W8J9</accession>
<comment type="caution">
    <text evidence="1">The sequence shown here is derived from an EMBL/GenBank/DDBJ whole genome shotgun (WGS) entry which is preliminary data.</text>
</comment>
<reference evidence="1" key="1">
    <citation type="journal article" date="2020" name="bioRxiv">
        <title>A rank-normalized archaeal taxonomy based on genome phylogeny resolves widespread incomplete and uneven classifications.</title>
        <authorList>
            <person name="Rinke C."/>
            <person name="Chuvochina M."/>
            <person name="Mussig A.J."/>
            <person name="Chaumeil P.-A."/>
            <person name="Waite D.W."/>
            <person name="Whitman W.B."/>
            <person name="Parks D.H."/>
            <person name="Hugenholtz P."/>
        </authorList>
    </citation>
    <scope>NUCLEOTIDE SEQUENCE</scope>
    <source>
        <strain evidence="1">UBA8876</strain>
    </source>
</reference>
<sequence>MSTGELKKIGEFRSSQYKPADRQSTVSHTAWGKWVISRKQVQISYLLSGLPGQFTQSIIPFRFSIILRQQYPRECRLEKG</sequence>
<evidence type="ECO:0000313" key="1">
    <source>
        <dbReference type="EMBL" id="HIH92856.1"/>
    </source>
</evidence>
<proteinExistence type="predicted"/>
<dbReference type="AlphaFoldDB" id="A0A832W8J9"/>
<evidence type="ECO:0000313" key="2">
    <source>
        <dbReference type="Proteomes" id="UP000600774"/>
    </source>
</evidence>
<name>A0A832W8J9_9EURY</name>
<dbReference type="GeneID" id="43446241"/>
<dbReference type="EMBL" id="DUJU01000024">
    <property type="protein sequence ID" value="HIH92856.1"/>
    <property type="molecule type" value="Genomic_DNA"/>
</dbReference>